<proteinExistence type="predicted"/>
<dbReference type="AlphaFoldDB" id="A0A371C1X4"/>
<evidence type="ECO:0008006" key="4">
    <source>
        <dbReference type="Google" id="ProtNLM"/>
    </source>
</evidence>
<feature type="chain" id="PRO_5030068650" description="Secreted protein" evidence="1">
    <location>
        <begin position="25"/>
        <end position="75"/>
    </location>
</feature>
<accession>A0A371C1X4</accession>
<feature type="signal peptide" evidence="1">
    <location>
        <begin position="1"/>
        <end position="24"/>
    </location>
</feature>
<sequence>MCKCCCDCSLVSAVLCSWSCSCLCSCSCSCSCSQSVFTAPSAPPSLTHSNCSHQLRETQDTVSPVHLRYVSKAVT</sequence>
<reference evidence="2 3" key="1">
    <citation type="submission" date="2018-07" db="EMBL/GenBank/DDBJ databases">
        <title>Draft Genome Assemblies for Five Robust Yarrowia lipolytica Strains Exhibiting High Lipid Production and Pentose Sugar Utilization and Sugar Alcohol Secretion from Undetoxified Lignocellulosic Biomass Hydrolysates.</title>
        <authorList>
            <consortium name="DOE Joint Genome Institute"/>
            <person name="Walker C."/>
            <person name="Ryu S."/>
            <person name="Na H."/>
            <person name="Zane M."/>
            <person name="LaButti K."/>
            <person name="Lipzen A."/>
            <person name="Haridas S."/>
            <person name="Barry K."/>
            <person name="Grigoriev I.V."/>
            <person name="Quarterman J."/>
            <person name="Slininger P."/>
            <person name="Dien B."/>
            <person name="Trinh C.T."/>
        </authorList>
    </citation>
    <scope>NUCLEOTIDE SEQUENCE [LARGE SCALE GENOMIC DNA]</scope>
    <source>
        <strain evidence="2 3">YB392</strain>
    </source>
</reference>
<keyword evidence="1" id="KW-0732">Signal</keyword>
<evidence type="ECO:0000256" key="1">
    <source>
        <dbReference type="SAM" id="SignalP"/>
    </source>
</evidence>
<gene>
    <name evidence="2" type="ORF">B0I71DRAFT_134536</name>
</gene>
<organism evidence="2 3">
    <name type="scientific">Yarrowia lipolytica</name>
    <name type="common">Candida lipolytica</name>
    <dbReference type="NCBI Taxonomy" id="4952"/>
    <lineage>
        <taxon>Eukaryota</taxon>
        <taxon>Fungi</taxon>
        <taxon>Dikarya</taxon>
        <taxon>Ascomycota</taxon>
        <taxon>Saccharomycotina</taxon>
        <taxon>Dipodascomycetes</taxon>
        <taxon>Dipodascales</taxon>
        <taxon>Dipodascales incertae sedis</taxon>
        <taxon>Yarrowia</taxon>
    </lineage>
</organism>
<protein>
    <recommendedName>
        <fullName evidence="4">Secreted protein</fullName>
    </recommendedName>
</protein>
<evidence type="ECO:0000313" key="2">
    <source>
        <dbReference type="EMBL" id="RDW24294.1"/>
    </source>
</evidence>
<name>A0A371C1X4_YARLL</name>
<evidence type="ECO:0000313" key="3">
    <source>
        <dbReference type="Proteomes" id="UP000256601"/>
    </source>
</evidence>
<dbReference type="EMBL" id="KZ859040">
    <property type="protein sequence ID" value="RDW24294.1"/>
    <property type="molecule type" value="Genomic_DNA"/>
</dbReference>
<dbReference type="Proteomes" id="UP000256601">
    <property type="component" value="Unassembled WGS sequence"/>
</dbReference>
<dbReference type="PROSITE" id="PS51257">
    <property type="entry name" value="PROKAR_LIPOPROTEIN"/>
    <property type="match status" value="1"/>
</dbReference>